<evidence type="ECO:0000259" key="20">
    <source>
        <dbReference type="Pfam" id="PF12804"/>
    </source>
</evidence>
<evidence type="ECO:0000256" key="17">
    <source>
        <dbReference type="ARBA" id="ARBA00049628"/>
    </source>
</evidence>
<dbReference type="CDD" id="cd02540">
    <property type="entry name" value="GT2_GlmU_N_bac"/>
    <property type="match status" value="1"/>
</dbReference>
<keyword evidence="13 18" id="KW-0012">Acyltransferase</keyword>
<feature type="binding site" evidence="18">
    <location>
        <position position="434"/>
    </location>
    <ligand>
        <name>acetyl-CoA</name>
        <dbReference type="ChEBI" id="CHEBI:57288"/>
    </ligand>
</feature>
<evidence type="ECO:0000256" key="7">
    <source>
        <dbReference type="ARBA" id="ARBA00022723"/>
    </source>
</evidence>
<keyword evidence="11 18" id="KW-0573">Peptidoglycan synthesis</keyword>
<evidence type="ECO:0000256" key="1">
    <source>
        <dbReference type="ARBA" id="ARBA00004496"/>
    </source>
</evidence>
<comment type="subunit">
    <text evidence="18">Homotrimer.</text>
</comment>
<dbReference type="InterPro" id="IPR038009">
    <property type="entry name" value="GlmU_C_LbH"/>
</dbReference>
<keyword evidence="22" id="KW-1185">Reference proteome</keyword>
<comment type="catalytic activity">
    <reaction evidence="15 18">
        <text>alpha-D-glucosamine 1-phosphate + acetyl-CoA = N-acetyl-alpha-D-glucosamine 1-phosphate + CoA + H(+)</text>
        <dbReference type="Rhea" id="RHEA:13725"/>
        <dbReference type="ChEBI" id="CHEBI:15378"/>
        <dbReference type="ChEBI" id="CHEBI:57287"/>
        <dbReference type="ChEBI" id="CHEBI:57288"/>
        <dbReference type="ChEBI" id="CHEBI:57776"/>
        <dbReference type="ChEBI" id="CHEBI:58516"/>
        <dbReference type="EC" id="2.3.1.157"/>
    </reaction>
</comment>
<dbReference type="Gene3D" id="3.90.550.10">
    <property type="entry name" value="Spore Coat Polysaccharide Biosynthesis Protein SpsA, Chain A"/>
    <property type="match status" value="1"/>
</dbReference>
<gene>
    <name evidence="18 21" type="primary">glmU</name>
    <name evidence="21" type="ORF">ACFQGU_02705</name>
</gene>
<comment type="pathway">
    <text evidence="18">Nucleotide-sugar biosynthesis; UDP-N-acetyl-alpha-D-glucosamine biosynthesis; UDP-N-acetyl-alpha-D-glucosamine from N-acetyl-alpha-D-glucosamine 1-phosphate: step 1/1.</text>
</comment>
<comment type="function">
    <text evidence="17 18">Catalyzes the last two sequential reactions in the de novo biosynthetic pathway for UDP-N-acetylglucosamine (UDP-GlcNAc). The C-terminal domain catalyzes the transfer of acetyl group from acetyl coenzyme A to glucosamine-1-phosphate (GlcN-1-P) to produce N-acetylglucosamine-1-phosphate (GlcNAc-1-P), which is converted into UDP-GlcNAc by the transfer of uridine 5-monophosphate (from uridine 5-triphosphate), a reaction catalyzed by the N-terminal domain.</text>
</comment>
<feature type="active site" description="Proton acceptor" evidence="18">
    <location>
        <position position="374"/>
    </location>
</feature>
<evidence type="ECO:0000313" key="21">
    <source>
        <dbReference type="EMBL" id="MFC6236772.1"/>
    </source>
</evidence>
<feature type="binding site" evidence="18">
    <location>
        <position position="362"/>
    </location>
    <ligand>
        <name>UDP-N-acetyl-alpha-D-glucosamine</name>
        <dbReference type="ChEBI" id="CHEBI:57705"/>
    </ligand>
</feature>
<keyword evidence="4 18" id="KW-0963">Cytoplasm</keyword>
<feature type="region of interest" description="Linker" evidence="18">
    <location>
        <begin position="242"/>
        <end position="262"/>
    </location>
</feature>
<dbReference type="SUPFAM" id="SSF53448">
    <property type="entry name" value="Nucleotide-diphospho-sugar transferases"/>
    <property type="match status" value="1"/>
</dbReference>
<dbReference type="EC" id="2.7.7.23" evidence="18"/>
<dbReference type="NCBIfam" id="TIGR01173">
    <property type="entry name" value="glmU"/>
    <property type="match status" value="1"/>
</dbReference>
<feature type="region of interest" description="Disordered" evidence="19">
    <location>
        <begin position="463"/>
        <end position="500"/>
    </location>
</feature>
<feature type="region of interest" description="N-acetyltransferase" evidence="18">
    <location>
        <begin position="263"/>
        <end position="500"/>
    </location>
</feature>
<comment type="caution">
    <text evidence="18">Lacks conserved residue(s) required for the propagation of feature annotation.</text>
</comment>
<dbReference type="InterPro" id="IPR001451">
    <property type="entry name" value="Hexapep"/>
</dbReference>
<feature type="domain" description="MobA-like NTP transferase" evidence="20">
    <location>
        <begin position="9"/>
        <end position="143"/>
    </location>
</feature>
<feature type="binding site" evidence="18">
    <location>
        <position position="239"/>
    </location>
    <ligand>
        <name>UDP-N-acetyl-alpha-D-glucosamine</name>
        <dbReference type="ChEBI" id="CHEBI:57705"/>
    </ligand>
</feature>
<feature type="binding site" evidence="18">
    <location>
        <position position="388"/>
    </location>
    <ligand>
        <name>UDP-N-acetyl-alpha-D-glucosamine</name>
        <dbReference type="ChEBI" id="CHEBI:57705"/>
    </ligand>
</feature>
<keyword evidence="12 18" id="KW-0511">Multifunctional enzyme</keyword>
<feature type="binding site" evidence="18">
    <location>
        <position position="115"/>
    </location>
    <ligand>
        <name>Mg(2+)</name>
        <dbReference type="ChEBI" id="CHEBI:18420"/>
    </ligand>
</feature>
<evidence type="ECO:0000256" key="11">
    <source>
        <dbReference type="ARBA" id="ARBA00022984"/>
    </source>
</evidence>
<evidence type="ECO:0000256" key="19">
    <source>
        <dbReference type="SAM" id="MobiDB-lite"/>
    </source>
</evidence>
<name>A0ABW1SXL6_9ACTN</name>
<dbReference type="InterPro" id="IPR005882">
    <property type="entry name" value="Bifunctional_GlmU"/>
</dbReference>
<feature type="binding site" evidence="18">
    <location>
        <position position="451"/>
    </location>
    <ligand>
        <name>acetyl-CoA</name>
        <dbReference type="ChEBI" id="CHEBI:57288"/>
    </ligand>
</feature>
<dbReference type="InterPro" id="IPR025877">
    <property type="entry name" value="MobA-like_NTP_Trfase"/>
</dbReference>
<evidence type="ECO:0000256" key="4">
    <source>
        <dbReference type="ARBA" id="ARBA00022490"/>
    </source>
</evidence>
<evidence type="ECO:0000256" key="16">
    <source>
        <dbReference type="ARBA" id="ARBA00048493"/>
    </source>
</evidence>
<dbReference type="Pfam" id="PF12804">
    <property type="entry name" value="NTP_transf_3"/>
    <property type="match status" value="1"/>
</dbReference>
<evidence type="ECO:0000256" key="15">
    <source>
        <dbReference type="ARBA" id="ARBA00048247"/>
    </source>
</evidence>
<feature type="binding site" evidence="18">
    <location>
        <position position="416"/>
    </location>
    <ligand>
        <name>acetyl-CoA</name>
        <dbReference type="ChEBI" id="CHEBI:57288"/>
    </ligand>
</feature>
<dbReference type="InterPro" id="IPR050065">
    <property type="entry name" value="GlmU-like"/>
</dbReference>
<evidence type="ECO:0000256" key="6">
    <source>
        <dbReference type="ARBA" id="ARBA00022695"/>
    </source>
</evidence>
<feature type="binding site" evidence="18">
    <location>
        <position position="79"/>
    </location>
    <ligand>
        <name>UDP-N-acetyl-alpha-D-glucosamine</name>
        <dbReference type="ChEBI" id="CHEBI:57705"/>
    </ligand>
</feature>
<dbReference type="Proteomes" id="UP001596138">
    <property type="component" value="Unassembled WGS sequence"/>
</dbReference>
<feature type="binding site" evidence="18">
    <location>
        <position position="344"/>
    </location>
    <ligand>
        <name>UDP-N-acetyl-alpha-D-glucosamine</name>
        <dbReference type="ChEBI" id="CHEBI:57705"/>
    </ligand>
</feature>
<dbReference type="EMBL" id="JBHSTI010000002">
    <property type="protein sequence ID" value="MFC6236772.1"/>
    <property type="molecule type" value="Genomic_DNA"/>
</dbReference>
<comment type="pathway">
    <text evidence="18">Nucleotide-sugar biosynthesis; UDP-N-acetyl-alpha-D-glucosamine biosynthesis; N-acetyl-alpha-D-glucosamine 1-phosphate from alpha-D-glucosamine 6-phosphate (route II): step 2/2.</text>
</comment>
<dbReference type="SUPFAM" id="SSF51161">
    <property type="entry name" value="Trimeric LpxA-like enzymes"/>
    <property type="match status" value="1"/>
</dbReference>
<comment type="subcellular location">
    <subcellularLocation>
        <location evidence="1 18">Cytoplasm</location>
    </subcellularLocation>
</comment>
<accession>A0ABW1SXL6</accession>
<dbReference type="RefSeq" id="WP_386763806.1">
    <property type="nucleotide sequence ID" value="NZ_JBHSTI010000002.1"/>
</dbReference>
<comment type="caution">
    <text evidence="21">The sequence shown here is derived from an EMBL/GenBank/DDBJ whole genome shotgun (WGS) entry which is preliminary data.</text>
</comment>
<evidence type="ECO:0000256" key="2">
    <source>
        <dbReference type="ARBA" id="ARBA00007707"/>
    </source>
</evidence>
<feature type="binding site" evidence="18">
    <location>
        <position position="377"/>
    </location>
    <ligand>
        <name>UDP-N-acetyl-alpha-D-glucosamine</name>
        <dbReference type="ChEBI" id="CHEBI:57705"/>
    </ligand>
</feature>
<feature type="region of interest" description="Pyrophosphorylase" evidence="18">
    <location>
        <begin position="1"/>
        <end position="241"/>
    </location>
</feature>
<dbReference type="InterPro" id="IPR029044">
    <property type="entry name" value="Nucleotide-diphossugar_trans"/>
</dbReference>
<feature type="compositionally biased region" description="Low complexity" evidence="19">
    <location>
        <begin position="467"/>
        <end position="488"/>
    </location>
</feature>
<feature type="binding site" evidence="18">
    <location>
        <position position="166"/>
    </location>
    <ligand>
        <name>UDP-N-acetyl-alpha-D-glucosamine</name>
        <dbReference type="ChEBI" id="CHEBI:57705"/>
    </ligand>
</feature>
<keyword evidence="14 18" id="KW-0961">Cell wall biogenesis/degradation</keyword>
<evidence type="ECO:0000256" key="10">
    <source>
        <dbReference type="ARBA" id="ARBA00022960"/>
    </source>
</evidence>
<dbReference type="Gene3D" id="2.160.10.10">
    <property type="entry name" value="Hexapeptide repeat proteins"/>
    <property type="match status" value="1"/>
</dbReference>
<feature type="binding site" evidence="18">
    <location>
        <position position="239"/>
    </location>
    <ligand>
        <name>Mg(2+)</name>
        <dbReference type="ChEBI" id="CHEBI:18420"/>
    </ligand>
</feature>
<comment type="cofactor">
    <cofactor evidence="18">
        <name>Mg(2+)</name>
        <dbReference type="ChEBI" id="CHEBI:18420"/>
    </cofactor>
    <text evidence="18">Binds 1 Mg(2+) ion per subunit.</text>
</comment>
<keyword evidence="10 18" id="KW-0133">Cell shape</keyword>
<comment type="similarity">
    <text evidence="2 18">In the C-terminal section; belongs to the transferase hexapeptide repeat family.</text>
</comment>
<dbReference type="PANTHER" id="PTHR43584:SF3">
    <property type="entry name" value="BIFUNCTIONAL PROTEIN GLMU"/>
    <property type="match status" value="1"/>
</dbReference>
<dbReference type="NCBIfam" id="NF010932">
    <property type="entry name" value="PRK14352.1"/>
    <property type="match status" value="1"/>
</dbReference>
<proteinExistence type="inferred from homology"/>
<evidence type="ECO:0000256" key="8">
    <source>
        <dbReference type="ARBA" id="ARBA00022737"/>
    </source>
</evidence>
<comment type="similarity">
    <text evidence="3 18">In the N-terminal section; belongs to the N-acetylglucosamine-1-phosphate uridyltransferase family.</text>
</comment>
<dbReference type="InterPro" id="IPR011004">
    <property type="entry name" value="Trimer_LpxA-like_sf"/>
</dbReference>
<keyword evidence="7 18" id="KW-0479">Metal-binding</keyword>
<dbReference type="Pfam" id="PF00132">
    <property type="entry name" value="Hexapep"/>
    <property type="match status" value="1"/>
</dbReference>
<keyword evidence="9 18" id="KW-0460">Magnesium</keyword>
<evidence type="ECO:0000256" key="18">
    <source>
        <dbReference type="HAMAP-Rule" id="MF_01631"/>
    </source>
</evidence>
<dbReference type="PANTHER" id="PTHR43584">
    <property type="entry name" value="NUCLEOTIDYL TRANSFERASE"/>
    <property type="match status" value="1"/>
</dbReference>
<keyword evidence="5 18" id="KW-0808">Transferase</keyword>
<dbReference type="GO" id="GO:0003977">
    <property type="term" value="F:UDP-N-acetylglucosamine diphosphorylase activity"/>
    <property type="evidence" value="ECO:0007669"/>
    <property type="project" value="UniProtKB-EC"/>
</dbReference>
<feature type="binding site" evidence="18">
    <location>
        <begin position="12"/>
        <end position="15"/>
    </location>
    <ligand>
        <name>UDP-N-acetyl-alpha-D-glucosamine</name>
        <dbReference type="ChEBI" id="CHEBI:57705"/>
    </ligand>
</feature>
<feature type="binding site" evidence="18">
    <location>
        <position position="152"/>
    </location>
    <ligand>
        <name>UDP-N-acetyl-alpha-D-glucosamine</name>
        <dbReference type="ChEBI" id="CHEBI:57705"/>
    </ligand>
</feature>
<evidence type="ECO:0000313" key="22">
    <source>
        <dbReference type="Proteomes" id="UP001596138"/>
    </source>
</evidence>
<evidence type="ECO:0000256" key="3">
    <source>
        <dbReference type="ARBA" id="ARBA00007947"/>
    </source>
</evidence>
<sequence>MSSPRPSAVVVLAAGEGTRMVSTTPKVLHEIAGRSLLGHVLAAVAGLDPEHLVVVVGHGRERVTEHLASIAPSAVAVVQEQQNGTGHAVRVALEGLEATGVALDGSGPVLVVAGDTPLLTTATLQSLVDTHAAAGASSTVLTAVLDDPTGYGRVLRDGDSVTAIVEHKDADDSQRAVREVNSGVYAFDAAALRDALGRLTTDNVQGEEYLTDVLGLHVASGLVVAAVTADDANETLGVNDRVQLAEARALLRDRTNTGWMRAGVTIVDPATTWIDSDVVLAPDCVVERNTGLHGRTTIARGAVVGPDTTLIDVVVGEGASVLRSQVTSADIGAGATVGPFTFVRPGTVLGPKAKLGAYVEAKNAVIGEGSKVPHLSYVGDAEIGVGSNLGAGTITVNYDGIDKHRTVIGDHVRVGSDSMLIAPVTVGDGAYTAAGSVVTDAVPPGAMAVARARQRNIEGWVERRRPGSPAAEAAAAAKAHHASGTATADPGDSTHEEQAQ</sequence>
<feature type="binding site" evidence="18">
    <location>
        <begin position="84"/>
        <end position="85"/>
    </location>
    <ligand>
        <name>UDP-N-acetyl-alpha-D-glucosamine</name>
        <dbReference type="ChEBI" id="CHEBI:57705"/>
    </ligand>
</feature>
<evidence type="ECO:0000256" key="13">
    <source>
        <dbReference type="ARBA" id="ARBA00023315"/>
    </source>
</evidence>
<feature type="binding site" evidence="18">
    <location>
        <position position="391"/>
    </location>
    <ligand>
        <name>acetyl-CoA</name>
        <dbReference type="ChEBI" id="CHEBI:57288"/>
    </ligand>
</feature>
<reference evidence="22" key="1">
    <citation type="journal article" date="2019" name="Int. J. Syst. Evol. Microbiol.">
        <title>The Global Catalogue of Microorganisms (GCM) 10K type strain sequencing project: providing services to taxonomists for standard genome sequencing and annotation.</title>
        <authorList>
            <consortium name="The Broad Institute Genomics Platform"/>
            <consortium name="The Broad Institute Genome Sequencing Center for Infectious Disease"/>
            <person name="Wu L."/>
            <person name="Ma J."/>
        </authorList>
    </citation>
    <scope>NUCLEOTIDE SEQUENCE [LARGE SCALE GENOMIC DNA]</scope>
    <source>
        <strain evidence="22">CGMCC 4.7317</strain>
    </source>
</reference>
<evidence type="ECO:0000256" key="14">
    <source>
        <dbReference type="ARBA" id="ARBA00023316"/>
    </source>
</evidence>
<feature type="binding site" evidence="18">
    <location>
        <position position="26"/>
    </location>
    <ligand>
        <name>UDP-N-acetyl-alpha-D-glucosamine</name>
        <dbReference type="ChEBI" id="CHEBI:57705"/>
    </ligand>
</feature>
<feature type="binding site" evidence="18">
    <location>
        <position position="181"/>
    </location>
    <ligand>
        <name>UDP-N-acetyl-alpha-D-glucosamine</name>
        <dbReference type="ChEBI" id="CHEBI:57705"/>
    </ligand>
</feature>
<evidence type="ECO:0000256" key="9">
    <source>
        <dbReference type="ARBA" id="ARBA00022842"/>
    </source>
</evidence>
<comment type="catalytic activity">
    <reaction evidence="16 18">
        <text>N-acetyl-alpha-D-glucosamine 1-phosphate + UTP + H(+) = UDP-N-acetyl-alpha-D-glucosamine + diphosphate</text>
        <dbReference type="Rhea" id="RHEA:13509"/>
        <dbReference type="ChEBI" id="CHEBI:15378"/>
        <dbReference type="ChEBI" id="CHEBI:33019"/>
        <dbReference type="ChEBI" id="CHEBI:46398"/>
        <dbReference type="ChEBI" id="CHEBI:57705"/>
        <dbReference type="ChEBI" id="CHEBI:57776"/>
        <dbReference type="EC" id="2.7.7.23"/>
    </reaction>
</comment>
<organism evidence="21 22">
    <name type="scientific">Longivirga aurantiaca</name>
    <dbReference type="NCBI Taxonomy" id="1837743"/>
    <lineage>
        <taxon>Bacteria</taxon>
        <taxon>Bacillati</taxon>
        <taxon>Actinomycetota</taxon>
        <taxon>Actinomycetes</taxon>
        <taxon>Sporichthyales</taxon>
        <taxon>Sporichthyaceae</taxon>
        <taxon>Longivirga</taxon>
    </lineage>
</organism>
<dbReference type="CDD" id="cd03353">
    <property type="entry name" value="LbH_GlmU_C"/>
    <property type="match status" value="1"/>
</dbReference>
<evidence type="ECO:0000256" key="12">
    <source>
        <dbReference type="ARBA" id="ARBA00023268"/>
    </source>
</evidence>
<keyword evidence="6 18" id="KW-0548">Nucleotidyltransferase</keyword>
<feature type="binding site" evidence="18">
    <location>
        <begin position="397"/>
        <end position="398"/>
    </location>
    <ligand>
        <name>acetyl-CoA</name>
        <dbReference type="ChEBI" id="CHEBI:57288"/>
    </ligand>
</feature>
<keyword evidence="8 18" id="KW-0677">Repeat</keyword>
<evidence type="ECO:0000256" key="5">
    <source>
        <dbReference type="ARBA" id="ARBA00022679"/>
    </source>
</evidence>
<dbReference type="HAMAP" id="MF_01631">
    <property type="entry name" value="GlmU"/>
    <property type="match status" value="1"/>
</dbReference>
<protein>
    <recommendedName>
        <fullName evidence="18">Bifunctional protein GlmU</fullName>
    </recommendedName>
    <domain>
        <recommendedName>
            <fullName evidence="18">UDP-N-acetylglucosamine pyrophosphorylase</fullName>
            <ecNumber evidence="18">2.7.7.23</ecNumber>
        </recommendedName>
        <alternativeName>
            <fullName evidence="18">N-acetylglucosamine-1-phosphate uridyltransferase</fullName>
        </alternativeName>
    </domain>
    <domain>
        <recommendedName>
            <fullName evidence="18">Glucosamine-1-phosphate N-acetyltransferase</fullName>
            <ecNumber evidence="18">2.3.1.157</ecNumber>
        </recommendedName>
    </domain>
</protein>
<comment type="pathway">
    <text evidence="18">Bacterial outer membrane biogenesis; LPS lipid A biosynthesis.</text>
</comment>
<dbReference type="EC" id="2.3.1.157" evidence="18"/>